<dbReference type="InterPro" id="IPR040451">
    <property type="entry name" value="GH81_N"/>
</dbReference>
<evidence type="ECO:0000256" key="1">
    <source>
        <dbReference type="ARBA" id="ARBA00000382"/>
    </source>
</evidence>
<evidence type="ECO:0000256" key="5">
    <source>
        <dbReference type="ARBA" id="ARBA00023277"/>
    </source>
</evidence>
<evidence type="ECO:0000256" key="4">
    <source>
        <dbReference type="ARBA" id="ARBA00022801"/>
    </source>
</evidence>
<comment type="similarity">
    <text evidence="2">Belongs to the glycosyl hydrolase 81 family.</text>
</comment>
<feature type="domain" description="Glycosyl hydrolase family 81 C-terminal" evidence="10">
    <location>
        <begin position="352"/>
        <end position="702"/>
    </location>
</feature>
<dbReference type="GO" id="GO:0071555">
    <property type="term" value="P:cell wall organization"/>
    <property type="evidence" value="ECO:0007669"/>
    <property type="project" value="UniProtKB-KW"/>
</dbReference>
<dbReference type="Gene3D" id="1.20.5.420">
    <property type="entry name" value="Immunoglobulin FC, subunit C"/>
    <property type="match status" value="1"/>
</dbReference>
<dbReference type="EC" id="3.2.1.39" evidence="3"/>
<organism evidence="11 12">
    <name type="scientific">Metschnikowia aff. pulcherrima</name>
    <dbReference type="NCBI Taxonomy" id="2163413"/>
    <lineage>
        <taxon>Eukaryota</taxon>
        <taxon>Fungi</taxon>
        <taxon>Dikarya</taxon>
        <taxon>Ascomycota</taxon>
        <taxon>Saccharomycotina</taxon>
        <taxon>Pichiomycetes</taxon>
        <taxon>Metschnikowiaceae</taxon>
        <taxon>Metschnikowia</taxon>
    </lineage>
</organism>
<dbReference type="InterPro" id="IPR005200">
    <property type="entry name" value="Endo-beta-glucanase"/>
</dbReference>
<dbReference type="GO" id="GO:0042973">
    <property type="term" value="F:glucan endo-1,3-beta-D-glucosidase activity"/>
    <property type="evidence" value="ECO:0007669"/>
    <property type="project" value="UniProtKB-EC"/>
</dbReference>
<dbReference type="PANTHER" id="PTHR31983">
    <property type="entry name" value="ENDO-1,3(4)-BETA-GLUCANASE 1"/>
    <property type="match status" value="1"/>
</dbReference>
<keyword evidence="4" id="KW-0378">Hydrolase</keyword>
<evidence type="ECO:0000256" key="6">
    <source>
        <dbReference type="ARBA" id="ARBA00023295"/>
    </source>
</evidence>
<dbReference type="Gene3D" id="1.10.287.1170">
    <property type="entry name" value="glycoside hydrolase family 81 endo-[beta] glucanase"/>
    <property type="match status" value="1"/>
</dbReference>
<evidence type="ECO:0000256" key="7">
    <source>
        <dbReference type="ARBA" id="ARBA00023316"/>
    </source>
</evidence>
<dbReference type="AlphaFoldDB" id="A0A4P6XSK3"/>
<dbReference type="GO" id="GO:0000272">
    <property type="term" value="P:polysaccharide catabolic process"/>
    <property type="evidence" value="ECO:0007669"/>
    <property type="project" value="UniProtKB-KW"/>
</dbReference>
<evidence type="ECO:0000313" key="11">
    <source>
        <dbReference type="EMBL" id="QBM90547.1"/>
    </source>
</evidence>
<dbReference type="Gene3D" id="2.70.98.30">
    <property type="entry name" value="Golgi alpha-mannosidase II, domain 4"/>
    <property type="match status" value="1"/>
</dbReference>
<feature type="domain" description="Glycosyl hydrolase family 81 N-terminal" evidence="9">
    <location>
        <begin position="23"/>
        <end position="340"/>
    </location>
</feature>
<dbReference type="Proteomes" id="UP000292447">
    <property type="component" value="Chromosome VI"/>
</dbReference>
<protein>
    <recommendedName>
        <fullName evidence="3">glucan endo-1,3-beta-D-glucosidase</fullName>
        <ecNumber evidence="3">3.2.1.39</ecNumber>
    </recommendedName>
</protein>
<dbReference type="PROSITE" id="PS52008">
    <property type="entry name" value="GH81"/>
    <property type="match status" value="1"/>
</dbReference>
<dbReference type="InterPro" id="IPR040720">
    <property type="entry name" value="GH81_C"/>
</dbReference>
<dbReference type="Pfam" id="PF03639">
    <property type="entry name" value="Glyco_hydro_81"/>
    <property type="match status" value="1"/>
</dbReference>
<name>A0A4P6XSK3_9ASCO</name>
<dbReference type="Pfam" id="PF17652">
    <property type="entry name" value="Glyco_hydro81C"/>
    <property type="match status" value="1"/>
</dbReference>
<accession>A0A4P6XSK3</accession>
<evidence type="ECO:0000259" key="10">
    <source>
        <dbReference type="Pfam" id="PF17652"/>
    </source>
</evidence>
<keyword evidence="5" id="KW-0119">Carbohydrate metabolism</keyword>
<dbReference type="STRING" id="2163413.A0A4P6XSK3"/>
<dbReference type="GO" id="GO:0052861">
    <property type="term" value="F:endo-1,3(4)-beta-glucanase activity"/>
    <property type="evidence" value="ECO:0007669"/>
    <property type="project" value="InterPro"/>
</dbReference>
<keyword evidence="12" id="KW-1185">Reference proteome</keyword>
<evidence type="ECO:0000259" key="9">
    <source>
        <dbReference type="Pfam" id="PF03639"/>
    </source>
</evidence>
<comment type="catalytic activity">
    <reaction evidence="1">
        <text>Hydrolysis of (1-&gt;3)-beta-D-glucosidic linkages in (1-&gt;3)-beta-D-glucans.</text>
        <dbReference type="EC" id="3.2.1.39"/>
    </reaction>
</comment>
<dbReference type="EMBL" id="CP034461">
    <property type="protein sequence ID" value="QBM90547.1"/>
    <property type="molecule type" value="Genomic_DNA"/>
</dbReference>
<gene>
    <name evidence="11" type="primary">MPUL0F01280</name>
    <name evidence="11" type="ORF">METSCH_F01280</name>
</gene>
<dbReference type="GO" id="GO:0009986">
    <property type="term" value="C:cell surface"/>
    <property type="evidence" value="ECO:0007669"/>
    <property type="project" value="TreeGrafter"/>
</dbReference>
<dbReference type="PANTHER" id="PTHR31983:SF0">
    <property type="entry name" value="GLUCAN ENDO-1,3-BETA-D-GLUCOSIDASE 2"/>
    <property type="match status" value="1"/>
</dbReference>
<reference evidence="12" key="1">
    <citation type="submission" date="2019-03" db="EMBL/GenBank/DDBJ databases">
        <title>Snf2 controls pulcherriminic acid biosynthesis and connects pigmentation and antifungal activity of the yeast Metschnikowia pulcherrima.</title>
        <authorList>
            <person name="Gore-Lloyd D."/>
            <person name="Sumann I."/>
            <person name="Brachmann A.O."/>
            <person name="Schneeberger K."/>
            <person name="Ortiz-Merino R.A."/>
            <person name="Moreno-Beltran M."/>
            <person name="Schlaefli M."/>
            <person name="Kirner P."/>
            <person name="Santos Kron A."/>
            <person name="Wolfe K.H."/>
            <person name="Piel J."/>
            <person name="Ahrens C.H."/>
            <person name="Henk D."/>
            <person name="Freimoser F.M."/>
        </authorList>
    </citation>
    <scope>NUCLEOTIDE SEQUENCE [LARGE SCALE GENOMIC DNA]</scope>
    <source>
        <strain evidence="12">APC 1.2</strain>
    </source>
</reference>
<evidence type="ECO:0000256" key="8">
    <source>
        <dbReference type="ARBA" id="ARBA00023326"/>
    </source>
</evidence>
<proteinExistence type="inferred from homology"/>
<evidence type="ECO:0000256" key="2">
    <source>
        <dbReference type="ARBA" id="ARBA00010730"/>
    </source>
</evidence>
<keyword evidence="6" id="KW-0326">Glycosidase</keyword>
<evidence type="ECO:0000256" key="3">
    <source>
        <dbReference type="ARBA" id="ARBA00012780"/>
    </source>
</evidence>
<keyword evidence="7" id="KW-0961">Cell wall biogenesis/degradation</keyword>
<sequence length="713" mass="79829">MVSLFGEPISREAPPQLYPCVQHQQPPAGCAVRAPLQTNNTFNNLLLADQTFPVWPLPYLLWVARDGNADHGIALNHTQNNQIVFGPDPAQNPAQFYFNPPKIRLFLFTARGWTDVSVRIVKNTKLASTLEVTESSRDQRACGRLVMPLAYGMGFVTGIYTNEWPVIHSAVGIQEFRRVGQVNNGCSVKYVIELFDQNVWSLYVSEDTLAEFFLSDPNHIATEKPSAKCIVQLAKGESSAYDICCGTYPVEVSLSGNVNKEQKRGSYALSYAMEGLSQSGSGLVFALPHMQADLSPEVRAKDSGLVLDSPTKGVMKGYITNLLGMNLENLPFDIGFEPWTCVDGYGYNGANYTEEIKGLIAQAAADEASQDILGMCDLDSMYFGGKMLDKFAYIAHVTHFTLRDSALTQQVLPLVKSAIEKYASNHQKKPLVYDETWKGLISSGKPEEDFGNSNYNDHHFHYGYHVHAIALIAIIDPRWLDENNGLVRNYVLTLVRDYANHSDQDPYFPQFRNFDWFHGHSFAHGIFPSGDGKNEESSSEDYHSIYALRLLGKVLGDEEMEAHACLMLAIMKNSLNRYMLYLNDNQEQPAQFKGNKVSGILFENKVDYSTFFGRGTVGNEFIHGIHMIPLTPISSYIRTPKFVWEEWQEKLAAIVDRIPDGWAGLLRLNQGLFDPKSAWKWFARDGWNPALIDGGMSRTWALTYLAGIGAARD</sequence>
<keyword evidence="8" id="KW-0624">Polysaccharide degradation</keyword>
<evidence type="ECO:0000313" key="12">
    <source>
        <dbReference type="Proteomes" id="UP000292447"/>
    </source>
</evidence>